<dbReference type="EMBL" id="AAPI01000001">
    <property type="protein sequence ID" value="EAS47699.1"/>
    <property type="molecule type" value="Genomic_DNA"/>
</dbReference>
<protein>
    <submittedName>
        <fullName evidence="1">Uncharacterized protein</fullName>
    </submittedName>
</protein>
<comment type="caution">
    <text evidence="1">The sequence shown here is derived from an EMBL/GenBank/DDBJ whole genome shotgun (WGS) entry which is preliminary data.</text>
</comment>
<dbReference type="AlphaFoldDB" id="Q1YVK9"/>
<dbReference type="HOGENOM" id="CLU_3382033_0_0_6"/>
<gene>
    <name evidence="1" type="ORF">GB2207_07821</name>
</gene>
<evidence type="ECO:0000313" key="1">
    <source>
        <dbReference type="EMBL" id="EAS47699.1"/>
    </source>
</evidence>
<evidence type="ECO:0000313" key="2">
    <source>
        <dbReference type="Proteomes" id="UP000005555"/>
    </source>
</evidence>
<dbReference type="STRING" id="314287.GB2207_07821"/>
<sequence length="33" mass="4004">MRTTRKRFAKLPGKVIVRLHIYFVELRLTAELF</sequence>
<accession>Q1YVK9</accession>
<dbReference type="Proteomes" id="UP000005555">
    <property type="component" value="Unassembled WGS sequence"/>
</dbReference>
<proteinExistence type="predicted"/>
<reference evidence="1 2" key="1">
    <citation type="submission" date="2006-03" db="EMBL/GenBank/DDBJ databases">
        <authorList>
            <person name="Giovannoni S.J."/>
            <person name="Cho J.-C."/>
            <person name="Ferriera S."/>
            <person name="Johnson J."/>
            <person name="Kravitz S."/>
            <person name="Halpern A."/>
            <person name="Remington K."/>
            <person name="Beeson K."/>
            <person name="Tran B."/>
            <person name="Rogers Y.-H."/>
            <person name="Friedman R."/>
            <person name="Venter J.C."/>
        </authorList>
    </citation>
    <scope>NUCLEOTIDE SEQUENCE [LARGE SCALE GENOMIC DNA]</scope>
    <source>
        <strain evidence="1 2">HTCC2207</strain>
    </source>
</reference>
<name>Q1YVK9_9GAMM</name>
<keyword evidence="2" id="KW-1185">Reference proteome</keyword>
<organism evidence="1 2">
    <name type="scientific">gamma proteobacterium HTCC2207</name>
    <dbReference type="NCBI Taxonomy" id="314287"/>
    <lineage>
        <taxon>Bacteria</taxon>
        <taxon>Pseudomonadati</taxon>
        <taxon>Pseudomonadota</taxon>
        <taxon>Gammaproteobacteria</taxon>
        <taxon>Cellvibrionales</taxon>
        <taxon>Porticoccaceae</taxon>
        <taxon>SAR92 clade</taxon>
    </lineage>
</organism>